<gene>
    <name evidence="1" type="ORF">PUV54_00220</name>
</gene>
<proteinExistence type="predicted"/>
<reference evidence="1" key="1">
    <citation type="submission" date="2023-02" db="EMBL/GenBank/DDBJ databases">
        <title>Genome sequence of Hyphococcus flavus.</title>
        <authorList>
            <person name="Rong J.-C."/>
            <person name="Zhao Q."/>
            <person name="Yi M."/>
            <person name="Wu J.-Y."/>
        </authorList>
    </citation>
    <scope>NUCLEOTIDE SEQUENCE</scope>
    <source>
        <strain evidence="1">MCCC 1K03223</strain>
    </source>
</reference>
<evidence type="ECO:0000313" key="2">
    <source>
        <dbReference type="Proteomes" id="UP001214043"/>
    </source>
</evidence>
<dbReference type="EMBL" id="CP118166">
    <property type="protein sequence ID" value="WDI31618.1"/>
    <property type="molecule type" value="Genomic_DNA"/>
</dbReference>
<organism evidence="1 2">
    <name type="scientific">Hyphococcus flavus</name>
    <dbReference type="NCBI Taxonomy" id="1866326"/>
    <lineage>
        <taxon>Bacteria</taxon>
        <taxon>Pseudomonadati</taxon>
        <taxon>Pseudomonadota</taxon>
        <taxon>Alphaproteobacteria</taxon>
        <taxon>Parvularculales</taxon>
        <taxon>Parvularculaceae</taxon>
        <taxon>Hyphococcus</taxon>
    </lineage>
</organism>
<sequence length="72" mass="8437">MNERAALDFLSRAYGWKIFRLDTDDGRKQILACHNCVRDHRKAISDARLNDWLKRKAIEHRVASQFGKAVRP</sequence>
<dbReference type="KEGG" id="hfl:PUV54_00220"/>
<dbReference type="Proteomes" id="UP001214043">
    <property type="component" value="Chromosome"/>
</dbReference>
<keyword evidence="2" id="KW-1185">Reference proteome</keyword>
<name>A0AAF0CFZ4_9PROT</name>
<dbReference type="AlphaFoldDB" id="A0AAF0CFZ4"/>
<evidence type="ECO:0000313" key="1">
    <source>
        <dbReference type="EMBL" id="WDI31618.1"/>
    </source>
</evidence>
<dbReference type="RefSeq" id="WP_274493505.1">
    <property type="nucleotide sequence ID" value="NZ_CP118166.1"/>
</dbReference>
<protein>
    <submittedName>
        <fullName evidence="1">Uncharacterized protein</fullName>
    </submittedName>
</protein>
<accession>A0AAF0CFZ4</accession>